<evidence type="ECO:0000313" key="2">
    <source>
        <dbReference type="Proteomes" id="UP001314170"/>
    </source>
</evidence>
<organism evidence="1 2">
    <name type="scientific">Dovyalis caffra</name>
    <dbReference type="NCBI Taxonomy" id="77055"/>
    <lineage>
        <taxon>Eukaryota</taxon>
        <taxon>Viridiplantae</taxon>
        <taxon>Streptophyta</taxon>
        <taxon>Embryophyta</taxon>
        <taxon>Tracheophyta</taxon>
        <taxon>Spermatophyta</taxon>
        <taxon>Magnoliopsida</taxon>
        <taxon>eudicotyledons</taxon>
        <taxon>Gunneridae</taxon>
        <taxon>Pentapetalae</taxon>
        <taxon>rosids</taxon>
        <taxon>fabids</taxon>
        <taxon>Malpighiales</taxon>
        <taxon>Salicaceae</taxon>
        <taxon>Flacourtieae</taxon>
        <taxon>Dovyalis</taxon>
    </lineage>
</organism>
<keyword evidence="2" id="KW-1185">Reference proteome</keyword>
<dbReference type="AlphaFoldDB" id="A0AAV1SEQ9"/>
<accession>A0AAV1SEQ9</accession>
<sequence length="163" mass="17250">MSYLNRVWMAASVAAVGHPDQGWKSGVKSLKHGKMRVFSGRDAAEIRPLAGSVGSDCVGVLGSCGSEEGERTQKMSYLNRVWMAASVAAVGHPDQGWKSGIKSLQHGKTRGFSGGCVAEIRPLAGSVGSDCFGVLGSCGSEKVARQNDESLRRVMYLNCWGQG</sequence>
<dbReference type="PANTHER" id="PTHR33090">
    <property type="entry name" value="DUF3774 DOMAIN PROTEIN-RELATED"/>
    <property type="match status" value="1"/>
</dbReference>
<dbReference type="Proteomes" id="UP001314170">
    <property type="component" value="Unassembled WGS sequence"/>
</dbReference>
<comment type="caution">
    <text evidence="1">The sequence shown here is derived from an EMBL/GenBank/DDBJ whole genome shotgun (WGS) entry which is preliminary data.</text>
</comment>
<proteinExistence type="predicted"/>
<reference evidence="1 2" key="1">
    <citation type="submission" date="2024-01" db="EMBL/GenBank/DDBJ databases">
        <authorList>
            <person name="Waweru B."/>
        </authorList>
    </citation>
    <scope>NUCLEOTIDE SEQUENCE [LARGE SCALE GENOMIC DNA]</scope>
</reference>
<evidence type="ECO:0000313" key="1">
    <source>
        <dbReference type="EMBL" id="CAK7349944.1"/>
    </source>
</evidence>
<name>A0AAV1SEQ9_9ROSI</name>
<dbReference type="Pfam" id="PF12609">
    <property type="entry name" value="DUF3774"/>
    <property type="match status" value="1"/>
</dbReference>
<dbReference type="InterPro" id="IPR022251">
    <property type="entry name" value="DUF3774_wound-induced"/>
</dbReference>
<protein>
    <submittedName>
        <fullName evidence="1">Uncharacterized protein</fullName>
    </submittedName>
</protein>
<dbReference type="EMBL" id="CAWUPB010001178">
    <property type="protein sequence ID" value="CAK7349944.1"/>
    <property type="molecule type" value="Genomic_DNA"/>
</dbReference>
<gene>
    <name evidence="1" type="ORF">DCAF_LOCUS22667</name>
</gene>